<dbReference type="InterPro" id="IPR037523">
    <property type="entry name" value="VOC_core"/>
</dbReference>
<keyword evidence="4" id="KW-1185">Reference proteome</keyword>
<dbReference type="AlphaFoldDB" id="A0A5N0V8T1"/>
<dbReference type="OrthoDB" id="1645442at2"/>
<feature type="compositionally biased region" description="Basic and acidic residues" evidence="1">
    <location>
        <begin position="91"/>
        <end position="110"/>
    </location>
</feature>
<dbReference type="Gene3D" id="3.10.180.10">
    <property type="entry name" value="2,3-Dihydroxybiphenyl 1,2-Dioxygenase, domain 1"/>
    <property type="match status" value="1"/>
</dbReference>
<dbReference type="InterPro" id="IPR041581">
    <property type="entry name" value="Glyoxalase_6"/>
</dbReference>
<evidence type="ECO:0000313" key="4">
    <source>
        <dbReference type="Proteomes" id="UP000319769"/>
    </source>
</evidence>
<dbReference type="RefSeq" id="WP_144747251.1">
    <property type="nucleotide sequence ID" value="NZ_VMNW02000014.1"/>
</dbReference>
<dbReference type="PANTHER" id="PTHR35908">
    <property type="entry name" value="HYPOTHETICAL FUSION PROTEIN"/>
    <property type="match status" value="1"/>
</dbReference>
<dbReference type="SUPFAM" id="SSF54593">
    <property type="entry name" value="Glyoxalase/Bleomycin resistance protein/Dihydroxybiphenyl dioxygenase"/>
    <property type="match status" value="1"/>
</dbReference>
<name>A0A5N0V8T1_9PSEU</name>
<reference evidence="3" key="1">
    <citation type="submission" date="2019-09" db="EMBL/GenBank/DDBJ databases">
        <authorList>
            <person name="Teo W.F.A."/>
            <person name="Duangmal K."/>
        </authorList>
    </citation>
    <scope>NUCLEOTIDE SEQUENCE [LARGE SCALE GENOMIC DNA]</scope>
    <source>
        <strain evidence="3">K81G1</strain>
    </source>
</reference>
<evidence type="ECO:0000256" key="1">
    <source>
        <dbReference type="SAM" id="MobiDB-lite"/>
    </source>
</evidence>
<dbReference type="CDD" id="cd06587">
    <property type="entry name" value="VOC"/>
    <property type="match status" value="1"/>
</dbReference>
<dbReference type="PROSITE" id="PS51819">
    <property type="entry name" value="VOC"/>
    <property type="match status" value="1"/>
</dbReference>
<organism evidence="3 4">
    <name type="scientific">Amycolatopsis acidicola</name>
    <dbReference type="NCBI Taxonomy" id="2596893"/>
    <lineage>
        <taxon>Bacteria</taxon>
        <taxon>Bacillati</taxon>
        <taxon>Actinomycetota</taxon>
        <taxon>Actinomycetes</taxon>
        <taxon>Pseudonocardiales</taxon>
        <taxon>Pseudonocardiaceae</taxon>
        <taxon>Amycolatopsis</taxon>
    </lineage>
</organism>
<dbReference type="Proteomes" id="UP000319769">
    <property type="component" value="Unassembled WGS sequence"/>
</dbReference>
<comment type="caution">
    <text evidence="3">The sequence shown here is derived from an EMBL/GenBank/DDBJ whole genome shotgun (WGS) entry which is preliminary data.</text>
</comment>
<evidence type="ECO:0000313" key="3">
    <source>
        <dbReference type="EMBL" id="KAA9162074.1"/>
    </source>
</evidence>
<dbReference type="PANTHER" id="PTHR35908:SF1">
    <property type="entry name" value="CONSERVED PROTEIN"/>
    <property type="match status" value="1"/>
</dbReference>
<evidence type="ECO:0000259" key="2">
    <source>
        <dbReference type="PROSITE" id="PS51819"/>
    </source>
</evidence>
<sequence length="118" mass="12849">MPTAKIAAINLDCADPIALARFWAAILGGETVVETPGFCAVNAGTLHLGAIRAEDHRPPTWPARDRPQQIHLDLTVEDLDTAEQEAIRLGATKEDHQPSPERSRVLRDPAGHPFCLRA</sequence>
<proteinExistence type="predicted"/>
<dbReference type="InterPro" id="IPR029068">
    <property type="entry name" value="Glyas_Bleomycin-R_OHBP_Dase"/>
</dbReference>
<feature type="domain" description="VOC" evidence="2">
    <location>
        <begin position="5"/>
        <end position="118"/>
    </location>
</feature>
<gene>
    <name evidence="3" type="ORF">FPZ12_012615</name>
</gene>
<accession>A0A5N0V8T1</accession>
<protein>
    <submittedName>
        <fullName evidence="3">VOC family protein</fullName>
    </submittedName>
</protein>
<dbReference type="Pfam" id="PF18029">
    <property type="entry name" value="Glyoxalase_6"/>
    <property type="match status" value="1"/>
</dbReference>
<feature type="region of interest" description="Disordered" evidence="1">
    <location>
        <begin position="89"/>
        <end position="118"/>
    </location>
</feature>
<dbReference type="EMBL" id="VMNW02000014">
    <property type="protein sequence ID" value="KAA9162074.1"/>
    <property type="molecule type" value="Genomic_DNA"/>
</dbReference>